<dbReference type="PANTHER" id="PTHR36573:SF1">
    <property type="entry name" value="INTERMEMBRANE PHOSPHOLIPID TRANSPORT SYSTEM BINDING PROTEIN MLAC"/>
    <property type="match status" value="1"/>
</dbReference>
<dbReference type="InterPro" id="IPR008869">
    <property type="entry name" value="MlaC/ttg2D"/>
</dbReference>
<gene>
    <name evidence="2" type="ORF">SAMN05661053_1361</name>
</gene>
<dbReference type="EMBL" id="UHJL01000001">
    <property type="protein sequence ID" value="SUQ20108.1"/>
    <property type="molecule type" value="Genomic_DNA"/>
</dbReference>
<evidence type="ECO:0000313" key="3">
    <source>
        <dbReference type="Proteomes" id="UP000255423"/>
    </source>
</evidence>
<evidence type="ECO:0000313" key="2">
    <source>
        <dbReference type="EMBL" id="SUQ20108.1"/>
    </source>
</evidence>
<dbReference type="AlphaFoldDB" id="A0A380RX27"/>
<dbReference type="InterPro" id="IPR042245">
    <property type="entry name" value="Tgt2/MlaC_sf"/>
</dbReference>
<organism evidence="2 3">
    <name type="scientific">Fibrobacter succinogenes</name>
    <name type="common">Bacteroides succinogenes</name>
    <dbReference type="NCBI Taxonomy" id="833"/>
    <lineage>
        <taxon>Bacteria</taxon>
        <taxon>Pseudomonadati</taxon>
        <taxon>Fibrobacterota</taxon>
        <taxon>Fibrobacteria</taxon>
        <taxon>Fibrobacterales</taxon>
        <taxon>Fibrobacteraceae</taxon>
        <taxon>Fibrobacter</taxon>
    </lineage>
</organism>
<dbReference type="PANTHER" id="PTHR36573">
    <property type="entry name" value="INTERMEMBRANE PHOSPHOLIPID TRANSPORT SYSTEM BINDING PROTEIN MLAC"/>
    <property type="match status" value="1"/>
</dbReference>
<protein>
    <submittedName>
        <fullName evidence="2">Phospholipid transport system substrate-binding protein</fullName>
    </submittedName>
</protein>
<reference evidence="2 3" key="1">
    <citation type="submission" date="2017-08" db="EMBL/GenBank/DDBJ databases">
        <authorList>
            <person name="de Groot N.N."/>
        </authorList>
    </citation>
    <scope>NUCLEOTIDE SEQUENCE [LARGE SCALE GENOMIC DNA]</scope>
    <source>
        <strain evidence="2 3">HM2</strain>
    </source>
</reference>
<proteinExistence type="predicted"/>
<feature type="chain" id="PRO_5016929113" evidence="1">
    <location>
        <begin position="19"/>
        <end position="192"/>
    </location>
</feature>
<dbReference type="RefSeq" id="WP_088659560.1">
    <property type="nucleotide sequence ID" value="NZ_UHJL01000001.1"/>
</dbReference>
<dbReference type="Proteomes" id="UP000255423">
    <property type="component" value="Unassembled WGS sequence"/>
</dbReference>
<dbReference type="Gene3D" id="3.10.450.710">
    <property type="entry name" value="Tgt2/MlaC"/>
    <property type="match status" value="1"/>
</dbReference>
<name>A0A380RX27_FIBSU</name>
<dbReference type="Pfam" id="PF05494">
    <property type="entry name" value="MlaC"/>
    <property type="match status" value="1"/>
</dbReference>
<accession>A0A380RX27</accession>
<evidence type="ECO:0000256" key="1">
    <source>
        <dbReference type="SAM" id="SignalP"/>
    </source>
</evidence>
<feature type="signal peptide" evidence="1">
    <location>
        <begin position="1"/>
        <end position="18"/>
    </location>
</feature>
<keyword evidence="1" id="KW-0732">Signal</keyword>
<sequence>MFKKILIAIACASLLSFAAEDPVSVVKSKDVELQNIIKKSKRTAKETERVKNLLNDSFDFALLAKKSLAASDWKAQDEASQQKFVTEFQRMVRNSSANRLELYRADSTIYEPAKMKGSDDARVIAHLWNKGKESVLEYKMTLVNGKWKAWDLVIDDLSTARNYKEQFSKILKDKSFAELIDIISKKADEAEK</sequence>